<dbReference type="InterPro" id="IPR009057">
    <property type="entry name" value="Homeodomain-like_sf"/>
</dbReference>
<evidence type="ECO:0000313" key="4">
    <source>
        <dbReference type="EMBL" id="MBB3038712.1"/>
    </source>
</evidence>
<proteinExistence type="predicted"/>
<comment type="caution">
    <text evidence="4">The sequence shown here is derived from an EMBL/GenBank/DDBJ whole genome shotgun (WGS) entry which is preliminary data.</text>
</comment>
<dbReference type="Pfam" id="PF12833">
    <property type="entry name" value="HTH_18"/>
    <property type="match status" value="1"/>
</dbReference>
<sequence length="327" mass="35296">MLQKVVVLLPPRAETFELGVACEVFGVDRSDDGLPAYDLSIVAACPGAVHTRYYDLDIPHDLDCLASADLIIVGAGGDAVDESDDAVAVTKTTGTLDPALGALCRAAQRGTAVASLCTGAFLLGAAGLLDGRRCTTHWRHSAALAARFPDALVDPSVLYVDDHPIYTSAGTAASIDLCLHIVRKFQGSDVANGIARRMVVPPHREGGQAQFVNRPLPRHNGSSMAPLLDWMTVNLRDDHSVSDLAARAGMSSRTFARRFQAETGSTPARWLNDQRVLEAQRLLETTDLTVESIADRVGFRNAAALRIHFQRVRLTSPNEYRRVFARA</sequence>
<evidence type="ECO:0000259" key="3">
    <source>
        <dbReference type="PROSITE" id="PS01124"/>
    </source>
</evidence>
<name>A0A839RNY9_9ACTN</name>
<dbReference type="PROSITE" id="PS01124">
    <property type="entry name" value="HTH_ARAC_FAMILY_2"/>
    <property type="match status" value="1"/>
</dbReference>
<dbReference type="EMBL" id="JACHWS010000003">
    <property type="protein sequence ID" value="MBB3038712.1"/>
    <property type="molecule type" value="Genomic_DNA"/>
</dbReference>
<evidence type="ECO:0000313" key="5">
    <source>
        <dbReference type="Proteomes" id="UP000567922"/>
    </source>
</evidence>
<evidence type="ECO:0000256" key="1">
    <source>
        <dbReference type="ARBA" id="ARBA00023015"/>
    </source>
</evidence>
<dbReference type="Gene3D" id="3.40.50.880">
    <property type="match status" value="1"/>
</dbReference>
<dbReference type="PANTHER" id="PTHR43130:SF3">
    <property type="entry name" value="HTH-TYPE TRANSCRIPTIONAL REGULATOR RV1931C"/>
    <property type="match status" value="1"/>
</dbReference>
<dbReference type="SUPFAM" id="SSF46689">
    <property type="entry name" value="Homeodomain-like"/>
    <property type="match status" value="2"/>
</dbReference>
<dbReference type="Pfam" id="PF01965">
    <property type="entry name" value="DJ-1_PfpI"/>
    <property type="match status" value="1"/>
</dbReference>
<gene>
    <name evidence="4" type="ORF">FHU29_003181</name>
</gene>
<dbReference type="SMART" id="SM00342">
    <property type="entry name" value="HTH_ARAC"/>
    <property type="match status" value="1"/>
</dbReference>
<reference evidence="4 5" key="1">
    <citation type="submission" date="2020-08" db="EMBL/GenBank/DDBJ databases">
        <title>Sequencing the genomes of 1000 actinobacteria strains.</title>
        <authorList>
            <person name="Klenk H.-P."/>
        </authorList>
    </citation>
    <scope>NUCLEOTIDE SEQUENCE [LARGE SCALE GENOMIC DNA]</scope>
    <source>
        <strain evidence="4 5">DSM 45258</strain>
    </source>
</reference>
<dbReference type="Gene3D" id="1.10.10.60">
    <property type="entry name" value="Homeodomain-like"/>
    <property type="match status" value="1"/>
</dbReference>
<dbReference type="RefSeq" id="WP_064441570.1">
    <property type="nucleotide sequence ID" value="NZ_BDDI01000014.1"/>
</dbReference>
<dbReference type="GO" id="GO:0003700">
    <property type="term" value="F:DNA-binding transcription factor activity"/>
    <property type="evidence" value="ECO:0007669"/>
    <property type="project" value="InterPro"/>
</dbReference>
<dbReference type="InterPro" id="IPR018060">
    <property type="entry name" value="HTH_AraC"/>
</dbReference>
<dbReference type="InterPro" id="IPR052158">
    <property type="entry name" value="INH-QAR"/>
</dbReference>
<dbReference type="InterPro" id="IPR029062">
    <property type="entry name" value="Class_I_gatase-like"/>
</dbReference>
<dbReference type="SUPFAM" id="SSF52317">
    <property type="entry name" value="Class I glutamine amidotransferase-like"/>
    <property type="match status" value="1"/>
</dbReference>
<evidence type="ECO:0000256" key="2">
    <source>
        <dbReference type="ARBA" id="ARBA00023163"/>
    </source>
</evidence>
<dbReference type="CDD" id="cd03137">
    <property type="entry name" value="GATase1_AraC_1"/>
    <property type="match status" value="1"/>
</dbReference>
<protein>
    <submittedName>
        <fullName evidence="4">Transcriptional regulator GlxA family with amidase domain</fullName>
    </submittedName>
</protein>
<keyword evidence="1" id="KW-0805">Transcription regulation</keyword>
<dbReference type="OrthoDB" id="3992151at2"/>
<dbReference type="PANTHER" id="PTHR43130">
    <property type="entry name" value="ARAC-FAMILY TRANSCRIPTIONAL REGULATOR"/>
    <property type="match status" value="1"/>
</dbReference>
<keyword evidence="5" id="KW-1185">Reference proteome</keyword>
<feature type="domain" description="HTH araC/xylS-type" evidence="3">
    <location>
        <begin position="225"/>
        <end position="323"/>
    </location>
</feature>
<dbReference type="InterPro" id="IPR002818">
    <property type="entry name" value="DJ-1/PfpI"/>
</dbReference>
<accession>A0A839RNY9</accession>
<dbReference type="Proteomes" id="UP000567922">
    <property type="component" value="Unassembled WGS sequence"/>
</dbReference>
<organism evidence="4 5">
    <name type="scientific">Hoyosella altamirensis</name>
    <dbReference type="NCBI Taxonomy" id="616997"/>
    <lineage>
        <taxon>Bacteria</taxon>
        <taxon>Bacillati</taxon>
        <taxon>Actinomycetota</taxon>
        <taxon>Actinomycetes</taxon>
        <taxon>Mycobacteriales</taxon>
        <taxon>Hoyosellaceae</taxon>
        <taxon>Hoyosella</taxon>
    </lineage>
</organism>
<keyword evidence="2" id="KW-0804">Transcription</keyword>
<dbReference type="AlphaFoldDB" id="A0A839RNY9"/>
<dbReference type="GO" id="GO:0043565">
    <property type="term" value="F:sequence-specific DNA binding"/>
    <property type="evidence" value="ECO:0007669"/>
    <property type="project" value="InterPro"/>
</dbReference>